<evidence type="ECO:0000256" key="1">
    <source>
        <dbReference type="ARBA" id="ARBA00009677"/>
    </source>
</evidence>
<evidence type="ECO:0000313" key="3">
    <source>
        <dbReference type="EMBL" id="PZR32999.1"/>
    </source>
</evidence>
<dbReference type="RefSeq" id="WP_304279603.1">
    <property type="nucleotide sequence ID" value="NZ_QFQZ01000049.1"/>
</dbReference>
<evidence type="ECO:0000313" key="4">
    <source>
        <dbReference type="Proteomes" id="UP000249393"/>
    </source>
</evidence>
<proteinExistence type="inferred from homology"/>
<sequence length="79" mass="8429">MQALAIAAAGMTAAADRLTASAQRVASADARAEKVEELKDTDYVKERVEQISAQYDYKANAKVIQVADQMSGALLNIKA</sequence>
<comment type="caution">
    <text evidence="3">The sequence shown here is derived from an EMBL/GenBank/DDBJ whole genome shotgun (WGS) entry which is preliminary data.</text>
</comment>
<dbReference type="Pfam" id="PF06429">
    <property type="entry name" value="Flg_bbr_C"/>
    <property type="match status" value="1"/>
</dbReference>
<gene>
    <name evidence="3" type="ORF">DI526_14955</name>
</gene>
<feature type="domain" description="Flagellar basal-body/hook protein C-terminal" evidence="2">
    <location>
        <begin position="43"/>
        <end position="77"/>
    </location>
</feature>
<dbReference type="EMBL" id="QFQZ01000049">
    <property type="protein sequence ID" value="PZR32999.1"/>
    <property type="molecule type" value="Genomic_DNA"/>
</dbReference>
<dbReference type="InterPro" id="IPR010930">
    <property type="entry name" value="Flg_bb/hook_C_dom"/>
</dbReference>
<accession>A0A2W5UYV8</accession>
<reference evidence="3 4" key="1">
    <citation type="submission" date="2017-08" db="EMBL/GenBank/DDBJ databases">
        <title>Infants hospitalized years apart are colonized by the same room-sourced microbial strains.</title>
        <authorList>
            <person name="Brooks B."/>
            <person name="Olm M.R."/>
            <person name="Firek B.A."/>
            <person name="Baker R."/>
            <person name="Thomas B.C."/>
            <person name="Morowitz M.J."/>
            <person name="Banfield J.F."/>
        </authorList>
    </citation>
    <scope>NUCLEOTIDE SEQUENCE [LARGE SCALE GENOMIC DNA]</scope>
    <source>
        <strain evidence="3">S2_003_000_R2_4</strain>
    </source>
</reference>
<protein>
    <recommendedName>
        <fullName evidence="2">Flagellar basal-body/hook protein C-terminal domain-containing protein</fullName>
    </recommendedName>
</protein>
<organism evidence="3 4">
    <name type="scientific">Caulobacter segnis</name>
    <dbReference type="NCBI Taxonomy" id="88688"/>
    <lineage>
        <taxon>Bacteria</taxon>
        <taxon>Pseudomonadati</taxon>
        <taxon>Pseudomonadota</taxon>
        <taxon>Alphaproteobacteria</taxon>
        <taxon>Caulobacterales</taxon>
        <taxon>Caulobacteraceae</taxon>
        <taxon>Caulobacter</taxon>
    </lineage>
</organism>
<name>A0A2W5UYV8_9CAUL</name>
<evidence type="ECO:0000259" key="2">
    <source>
        <dbReference type="Pfam" id="PF06429"/>
    </source>
</evidence>
<dbReference type="Proteomes" id="UP000249393">
    <property type="component" value="Unassembled WGS sequence"/>
</dbReference>
<comment type="similarity">
    <text evidence="1">Belongs to the flagella basal body rod proteins family.</text>
</comment>
<dbReference type="AlphaFoldDB" id="A0A2W5UYV8"/>